<dbReference type="InterPro" id="IPR029058">
    <property type="entry name" value="AB_hydrolase_fold"/>
</dbReference>
<dbReference type="OMA" id="QFICMSL"/>
<evidence type="ECO:0000313" key="4">
    <source>
        <dbReference type="EMBL" id="CRG96480.1"/>
    </source>
</evidence>
<name>A0A1J1GYV0_PLAGA</name>
<dbReference type="PANTHER" id="PTHR46118:SF4">
    <property type="entry name" value="PROTEIN ABHD11"/>
    <property type="match status" value="1"/>
</dbReference>
<dbReference type="OrthoDB" id="194865at2759"/>
<dbReference type="VEuPathDB" id="PlasmoDB:PGAL8A_00370500"/>
<keyword evidence="2 4" id="KW-0378">Hydrolase</keyword>
<proteinExistence type="inferred from homology"/>
<feature type="domain" description="AB hydrolase-1" evidence="3">
    <location>
        <begin position="117"/>
        <end position="359"/>
    </location>
</feature>
<dbReference type="GO" id="GO:0052689">
    <property type="term" value="F:carboxylic ester hydrolase activity"/>
    <property type="evidence" value="ECO:0007669"/>
    <property type="project" value="TreeGrafter"/>
</dbReference>
<dbReference type="Gene3D" id="3.40.50.1820">
    <property type="entry name" value="alpha/beta hydrolase"/>
    <property type="match status" value="1"/>
</dbReference>
<comment type="similarity">
    <text evidence="1">Belongs to the AB hydrolase superfamily.</text>
</comment>
<accession>A0A1J1GYV0</accession>
<evidence type="ECO:0000256" key="2">
    <source>
        <dbReference type="ARBA" id="ARBA00022801"/>
    </source>
</evidence>
<dbReference type="AlphaFoldDB" id="A0A1J1GYV0"/>
<gene>
    <name evidence="4" type="ORF">PGAL8A_00370500</name>
</gene>
<dbReference type="RefSeq" id="XP_028529285.1">
    <property type="nucleotide sequence ID" value="XM_028672765.1"/>
</dbReference>
<evidence type="ECO:0000256" key="1">
    <source>
        <dbReference type="ARBA" id="ARBA00008645"/>
    </source>
</evidence>
<organism evidence="4 5">
    <name type="scientific">Plasmodium gallinaceum</name>
    <dbReference type="NCBI Taxonomy" id="5849"/>
    <lineage>
        <taxon>Eukaryota</taxon>
        <taxon>Sar</taxon>
        <taxon>Alveolata</taxon>
        <taxon>Apicomplexa</taxon>
        <taxon>Aconoidasida</taxon>
        <taxon>Haemosporida</taxon>
        <taxon>Plasmodiidae</taxon>
        <taxon>Plasmodium</taxon>
        <taxon>Plasmodium (Haemamoeba)</taxon>
    </lineage>
</organism>
<dbReference type="SUPFAM" id="SSF53474">
    <property type="entry name" value="alpha/beta-Hydrolases"/>
    <property type="match status" value="1"/>
</dbReference>
<reference evidence="4" key="1">
    <citation type="submission" date="2015-04" db="EMBL/GenBank/DDBJ databases">
        <authorList>
            <consortium name="Pathogen Informatics"/>
        </authorList>
    </citation>
    <scope>NUCLEOTIDE SEQUENCE [LARGE SCALE GENOMIC DNA]</scope>
    <source>
        <strain evidence="4">8A</strain>
    </source>
</reference>
<keyword evidence="5" id="KW-1185">Reference proteome</keyword>
<protein>
    <submittedName>
        <fullName evidence="4">Alpha/beta hydrolase, putative</fullName>
    </submittedName>
</protein>
<comment type="caution">
    <text evidence="4">The sequence shown here is derived from an EMBL/GenBank/DDBJ whole genome shotgun (WGS) entry which is preliminary data.</text>
</comment>
<dbReference type="EMBL" id="CVMV01000059">
    <property type="protein sequence ID" value="CRG96480.1"/>
    <property type="molecule type" value="Genomic_DNA"/>
</dbReference>
<sequence length="373" mass="44194">MSLLIFKFIFLFYYLFFFEGKNIKAIYFKRSLQNNKRSMMRSLYLNLHKINVLKFKNKIKNYEFNTKKYVLLNCSKNFFSTFSLSDDDKEIEHKIDQMSFTIRDNTNIYKEETKNIPILLIHGCYGSKKNFRNFSKMLKSNKIIILDLRNHGDSKHTESMKYVDMETDIKNVLEKLHIKKCCLVGFSLGGKVSMYCALKNPTLFSRLIIMDILPFNYNSNKIHIKQPYNIVQMTNILHKIKKKEPKNKNEFLKYLKEELPDISNTFAQFICMSLKENDKKNQLIWKINVDTIYNELSHIMNFPLNSDNYKYFNPCSFIIGKKSDLVFSIPQFNNIINSFFPNSKQFILENSSHTVYIDEAQKCSNIINNTLCL</sequence>
<evidence type="ECO:0000313" key="5">
    <source>
        <dbReference type="Proteomes" id="UP000220797"/>
    </source>
</evidence>
<dbReference type="InterPro" id="IPR000073">
    <property type="entry name" value="AB_hydrolase_1"/>
</dbReference>
<dbReference type="GeneID" id="39732235"/>
<dbReference type="Proteomes" id="UP000220797">
    <property type="component" value="Unassembled WGS sequence"/>
</dbReference>
<evidence type="ECO:0000259" key="3">
    <source>
        <dbReference type="Pfam" id="PF00561"/>
    </source>
</evidence>
<dbReference type="PANTHER" id="PTHR46118">
    <property type="entry name" value="PROTEIN ABHD11"/>
    <property type="match status" value="1"/>
</dbReference>
<dbReference type="Pfam" id="PF00561">
    <property type="entry name" value="Abhydrolase_1"/>
    <property type="match status" value="1"/>
</dbReference>